<dbReference type="EMBL" id="JASNWA010000011">
    <property type="protein sequence ID" value="KAK3166863.1"/>
    <property type="molecule type" value="Genomic_DNA"/>
</dbReference>
<gene>
    <name evidence="2" type="ORF">OEA41_009988</name>
</gene>
<feature type="compositionally biased region" description="Low complexity" evidence="1">
    <location>
        <begin position="24"/>
        <end position="34"/>
    </location>
</feature>
<dbReference type="AlphaFoldDB" id="A0AAD9YY64"/>
<reference evidence="2" key="1">
    <citation type="submission" date="2022-11" db="EMBL/GenBank/DDBJ databases">
        <title>Chromosomal genome sequence assembly and mating type (MAT) locus characterization of the leprose asexual lichenized fungus Lepraria neglecta (Nyl.) Erichsen.</title>
        <authorList>
            <person name="Allen J.L."/>
            <person name="Pfeffer B."/>
        </authorList>
    </citation>
    <scope>NUCLEOTIDE SEQUENCE</scope>
    <source>
        <strain evidence="2">Allen 5258</strain>
    </source>
</reference>
<comment type="caution">
    <text evidence="2">The sequence shown here is derived from an EMBL/GenBank/DDBJ whole genome shotgun (WGS) entry which is preliminary data.</text>
</comment>
<feature type="region of interest" description="Disordered" evidence="1">
    <location>
        <begin position="53"/>
        <end position="74"/>
    </location>
</feature>
<feature type="region of interest" description="Disordered" evidence="1">
    <location>
        <begin position="1"/>
        <end position="34"/>
    </location>
</feature>
<organism evidence="2 3">
    <name type="scientific">Lepraria neglecta</name>
    <dbReference type="NCBI Taxonomy" id="209136"/>
    <lineage>
        <taxon>Eukaryota</taxon>
        <taxon>Fungi</taxon>
        <taxon>Dikarya</taxon>
        <taxon>Ascomycota</taxon>
        <taxon>Pezizomycotina</taxon>
        <taxon>Lecanoromycetes</taxon>
        <taxon>OSLEUM clade</taxon>
        <taxon>Lecanoromycetidae</taxon>
        <taxon>Lecanorales</taxon>
        <taxon>Lecanorineae</taxon>
        <taxon>Stereocaulaceae</taxon>
        <taxon>Lepraria</taxon>
    </lineage>
</organism>
<accession>A0AAD9YY64</accession>
<evidence type="ECO:0000313" key="2">
    <source>
        <dbReference type="EMBL" id="KAK3166863.1"/>
    </source>
</evidence>
<proteinExistence type="predicted"/>
<protein>
    <submittedName>
        <fullName evidence="2">Uncharacterized protein</fullName>
    </submittedName>
</protein>
<dbReference type="Proteomes" id="UP001276659">
    <property type="component" value="Unassembled WGS sequence"/>
</dbReference>
<feature type="region of interest" description="Disordered" evidence="1">
    <location>
        <begin position="110"/>
        <end position="242"/>
    </location>
</feature>
<name>A0AAD9YY64_9LECA</name>
<feature type="compositionally biased region" description="Basic and acidic residues" evidence="1">
    <location>
        <begin position="216"/>
        <end position="236"/>
    </location>
</feature>
<feature type="compositionally biased region" description="Polar residues" evidence="1">
    <location>
        <begin position="122"/>
        <end position="134"/>
    </location>
</feature>
<evidence type="ECO:0000256" key="1">
    <source>
        <dbReference type="SAM" id="MobiDB-lite"/>
    </source>
</evidence>
<sequence>MFPPPPSTTYPLDGTEFDHPPPSTNTTPLTPLPSWNTIPGANVVRGAAVVALDPPVTSNPAPIAPPNLPSLQATEPPAQLGFIEDEELEQQIEAEKQKRDAALRQLAQVEAQEAANKKAANKTITRRQPGSKVKTQSKPKSTKGKASEKGGFIKEGQGIRIYCPAPRNPRSDVPADAPARSTRSQTARGSGPMGERFGDLTLQAAERGVSIEEEMERQRERERRREERKAHQEAQKWKKGRK</sequence>
<keyword evidence="3" id="KW-1185">Reference proteome</keyword>
<evidence type="ECO:0000313" key="3">
    <source>
        <dbReference type="Proteomes" id="UP001276659"/>
    </source>
</evidence>